<name>A0A7G6E196_THEFR</name>
<protein>
    <recommendedName>
        <fullName evidence="3">KOW domain-containing protein</fullName>
    </recommendedName>
</protein>
<dbReference type="EMBL" id="CP045798">
    <property type="protein sequence ID" value="QNB45850.1"/>
    <property type="molecule type" value="Genomic_DNA"/>
</dbReference>
<gene>
    <name evidence="1" type="ORF">BR63_05685</name>
</gene>
<evidence type="ECO:0008006" key="3">
    <source>
        <dbReference type="Google" id="ProtNLM"/>
    </source>
</evidence>
<reference evidence="1 2" key="1">
    <citation type="journal article" date="2019" name="Front. Microbiol.">
        <title>Thermoanaerosceptrum fracticalcis gen. nov. sp. nov., a Novel Fumarate-Fermenting Microorganism From a Deep Fractured Carbonate Aquifer of the US Great Basin.</title>
        <authorList>
            <person name="Hamilton-Brehm S.D."/>
            <person name="Stewart L.E."/>
            <person name="Zavarin M."/>
            <person name="Caldwell M."/>
            <person name="Lawson P.A."/>
            <person name="Onstott T.C."/>
            <person name="Grzymski J."/>
            <person name="Neveux I."/>
            <person name="Lollar B.S."/>
            <person name="Russell C.E."/>
            <person name="Moser D.P."/>
        </authorList>
    </citation>
    <scope>NUCLEOTIDE SEQUENCE [LARGE SCALE GENOMIC DNA]</scope>
    <source>
        <strain evidence="1 2">DRI-13</strain>
    </source>
</reference>
<organism evidence="1 2">
    <name type="scientific">Thermanaerosceptrum fracticalcis</name>
    <dbReference type="NCBI Taxonomy" id="1712410"/>
    <lineage>
        <taxon>Bacteria</taxon>
        <taxon>Bacillati</taxon>
        <taxon>Bacillota</taxon>
        <taxon>Clostridia</taxon>
        <taxon>Eubacteriales</taxon>
        <taxon>Peptococcaceae</taxon>
        <taxon>Thermanaerosceptrum</taxon>
    </lineage>
</organism>
<keyword evidence="2" id="KW-1185">Reference proteome</keyword>
<sequence length="59" mass="6573">MYQVGDKVIITDAMDRSYIGKIGIVEEVSTHAPYCCKLTIDGKKGSWACAWLFSCIEKV</sequence>
<accession>A0A7G6E196</accession>
<proteinExistence type="predicted"/>
<evidence type="ECO:0000313" key="1">
    <source>
        <dbReference type="EMBL" id="QNB45850.1"/>
    </source>
</evidence>
<dbReference type="Proteomes" id="UP000515847">
    <property type="component" value="Chromosome"/>
</dbReference>
<dbReference type="RefSeq" id="WP_034424677.1">
    <property type="nucleotide sequence ID" value="NZ_CP045798.1"/>
</dbReference>
<evidence type="ECO:0000313" key="2">
    <source>
        <dbReference type="Proteomes" id="UP000515847"/>
    </source>
</evidence>
<dbReference type="KEGG" id="tfr:BR63_05685"/>
<dbReference type="AlphaFoldDB" id="A0A7G6E196"/>